<evidence type="ECO:0000256" key="1">
    <source>
        <dbReference type="SAM" id="Phobius"/>
    </source>
</evidence>
<organism evidence="2 3">
    <name type="scientific">Bradyrhizobium japonicum</name>
    <dbReference type="NCBI Taxonomy" id="375"/>
    <lineage>
        <taxon>Bacteria</taxon>
        <taxon>Pseudomonadati</taxon>
        <taxon>Pseudomonadota</taxon>
        <taxon>Alphaproteobacteria</taxon>
        <taxon>Hyphomicrobiales</taxon>
        <taxon>Nitrobacteraceae</taxon>
        <taxon>Bradyrhizobium</taxon>
    </lineage>
</organism>
<name>A0ABV2RY81_BRAJP</name>
<accession>A0ABV2RY81</accession>
<evidence type="ECO:0000313" key="2">
    <source>
        <dbReference type="EMBL" id="MET4721179.1"/>
    </source>
</evidence>
<proteinExistence type="predicted"/>
<evidence type="ECO:0000313" key="3">
    <source>
        <dbReference type="Proteomes" id="UP001549291"/>
    </source>
</evidence>
<dbReference type="EMBL" id="JBEPTQ010000002">
    <property type="protein sequence ID" value="MET4721179.1"/>
    <property type="molecule type" value="Genomic_DNA"/>
</dbReference>
<keyword evidence="1" id="KW-0812">Transmembrane</keyword>
<protein>
    <submittedName>
        <fullName evidence="2">Uncharacterized protein</fullName>
    </submittedName>
</protein>
<feature type="transmembrane region" description="Helical" evidence="1">
    <location>
        <begin position="6"/>
        <end position="28"/>
    </location>
</feature>
<keyword evidence="1" id="KW-1133">Transmembrane helix</keyword>
<sequence>MDVVERFFIGLAIMGGAGLFASFGALLFM</sequence>
<gene>
    <name evidence="2" type="ORF">ABIF63_005285</name>
</gene>
<dbReference type="Proteomes" id="UP001549291">
    <property type="component" value="Unassembled WGS sequence"/>
</dbReference>
<keyword evidence="1" id="KW-0472">Membrane</keyword>
<reference evidence="2 3" key="1">
    <citation type="submission" date="2024-06" db="EMBL/GenBank/DDBJ databases">
        <title>Genomic Encyclopedia of Type Strains, Phase V (KMG-V): Genome sequencing to study the core and pangenomes of soil and plant-associated prokaryotes.</title>
        <authorList>
            <person name="Whitman W."/>
        </authorList>
    </citation>
    <scope>NUCLEOTIDE SEQUENCE [LARGE SCALE GENOMIC DNA]</scope>
    <source>
        <strain evidence="2 3">USDA 160</strain>
    </source>
</reference>
<keyword evidence="3" id="KW-1185">Reference proteome</keyword>
<comment type="caution">
    <text evidence="2">The sequence shown here is derived from an EMBL/GenBank/DDBJ whole genome shotgun (WGS) entry which is preliminary data.</text>
</comment>